<dbReference type="PANTHER" id="PTHR33602:SF1">
    <property type="entry name" value="REGULATORY PROTEIN RECX FAMILY PROTEIN"/>
    <property type="match status" value="1"/>
</dbReference>
<dbReference type="Proteomes" id="UP001596110">
    <property type="component" value="Unassembled WGS sequence"/>
</dbReference>
<proteinExistence type="inferred from homology"/>
<evidence type="ECO:0000313" key="10">
    <source>
        <dbReference type="EMBL" id="MFC5630777.1"/>
    </source>
</evidence>
<organism evidence="10 11">
    <name type="scientific">Streptococcus caledonicus</name>
    <dbReference type="NCBI Taxonomy" id="2614158"/>
    <lineage>
        <taxon>Bacteria</taxon>
        <taxon>Bacillati</taxon>
        <taxon>Bacillota</taxon>
        <taxon>Bacilli</taxon>
        <taxon>Lactobacillales</taxon>
        <taxon>Streptococcaceae</taxon>
        <taxon>Streptococcus</taxon>
    </lineage>
</organism>
<feature type="domain" description="RecX third three-helical" evidence="8">
    <location>
        <begin position="153"/>
        <end position="193"/>
    </location>
</feature>
<evidence type="ECO:0000256" key="1">
    <source>
        <dbReference type="ARBA" id="ARBA00003529"/>
    </source>
</evidence>
<dbReference type="InterPro" id="IPR053924">
    <property type="entry name" value="RecX_HTH_2nd"/>
</dbReference>
<dbReference type="InterPro" id="IPR053925">
    <property type="entry name" value="RecX_HTH_3rd"/>
</dbReference>
<sequence>MKITKIEKKKRLYLVEIDSTEKLYVTEDTIVRFMMTKGMVLTPEELETIQSFAQFSYGKNLALYHLSFKKRTEKEVRDYLSHHDIEPNIIPDIIKSLKADKWIDDKAYAQQVIEANKHTGDKGAYALKQKLMQKGIASTLLDELLGNIDLSSLAEKIAKKLYRKYQTKLPEKKLKEKIQQNLVTRGFNFSQAKIATSRLSIEKDIQLEESLLEKELEKAYQRLSKRYEGYDLRQRLTQTLARKGYDFDDIRSALREYF</sequence>
<evidence type="ECO:0000256" key="4">
    <source>
        <dbReference type="ARBA" id="ARBA00018111"/>
    </source>
</evidence>
<name>A0ABW0UB67_9STRE</name>
<evidence type="ECO:0000313" key="11">
    <source>
        <dbReference type="Proteomes" id="UP001596110"/>
    </source>
</evidence>
<gene>
    <name evidence="6 10" type="primary">recX</name>
    <name evidence="10" type="ORF">ACFPQ3_04060</name>
</gene>
<dbReference type="Pfam" id="PF21981">
    <property type="entry name" value="RecX_HTH3"/>
    <property type="match status" value="2"/>
</dbReference>
<comment type="subcellular location">
    <subcellularLocation>
        <location evidence="2 6">Cytoplasm</location>
    </subcellularLocation>
</comment>
<evidence type="ECO:0000259" key="8">
    <source>
        <dbReference type="Pfam" id="PF21981"/>
    </source>
</evidence>
<dbReference type="PANTHER" id="PTHR33602">
    <property type="entry name" value="REGULATORY PROTEIN RECX FAMILY PROTEIN"/>
    <property type="match status" value="1"/>
</dbReference>
<evidence type="ECO:0000256" key="5">
    <source>
        <dbReference type="ARBA" id="ARBA00022490"/>
    </source>
</evidence>
<comment type="caution">
    <text evidence="10">The sequence shown here is derived from an EMBL/GenBank/DDBJ whole genome shotgun (WGS) entry which is preliminary data.</text>
</comment>
<feature type="domain" description="RecX second three-helical" evidence="7">
    <location>
        <begin position="104"/>
        <end position="145"/>
    </location>
</feature>
<comment type="function">
    <text evidence="1 6">Modulates RecA activity.</text>
</comment>
<dbReference type="InterPro" id="IPR053926">
    <property type="entry name" value="RecX_HTH_1st"/>
</dbReference>
<evidence type="ECO:0000259" key="9">
    <source>
        <dbReference type="Pfam" id="PF21982"/>
    </source>
</evidence>
<feature type="domain" description="RecX third three-helical" evidence="8">
    <location>
        <begin position="208"/>
        <end position="254"/>
    </location>
</feature>
<evidence type="ECO:0000256" key="3">
    <source>
        <dbReference type="ARBA" id="ARBA00009695"/>
    </source>
</evidence>
<keyword evidence="5 6" id="KW-0963">Cytoplasm</keyword>
<evidence type="ECO:0000256" key="6">
    <source>
        <dbReference type="HAMAP-Rule" id="MF_01114"/>
    </source>
</evidence>
<dbReference type="Gene3D" id="1.10.10.10">
    <property type="entry name" value="Winged helix-like DNA-binding domain superfamily/Winged helix DNA-binding domain"/>
    <property type="match status" value="4"/>
</dbReference>
<dbReference type="EMBL" id="JBHSOJ010000016">
    <property type="protein sequence ID" value="MFC5630777.1"/>
    <property type="molecule type" value="Genomic_DNA"/>
</dbReference>
<dbReference type="NCBIfam" id="NF010733">
    <property type="entry name" value="PRK14135.1"/>
    <property type="match status" value="1"/>
</dbReference>
<feature type="domain" description="RecX first three-helical" evidence="9">
    <location>
        <begin position="59"/>
        <end position="95"/>
    </location>
</feature>
<dbReference type="InterPro" id="IPR036388">
    <property type="entry name" value="WH-like_DNA-bd_sf"/>
</dbReference>
<evidence type="ECO:0000259" key="7">
    <source>
        <dbReference type="Pfam" id="PF02631"/>
    </source>
</evidence>
<protein>
    <recommendedName>
        <fullName evidence="4 6">Regulatory protein RecX</fullName>
    </recommendedName>
</protein>
<keyword evidence="11" id="KW-1185">Reference proteome</keyword>
<evidence type="ECO:0000256" key="2">
    <source>
        <dbReference type="ARBA" id="ARBA00004496"/>
    </source>
</evidence>
<accession>A0ABW0UB67</accession>
<dbReference type="RefSeq" id="WP_156807259.1">
    <property type="nucleotide sequence ID" value="NZ_JBHSOJ010000016.1"/>
</dbReference>
<reference evidence="11" key="1">
    <citation type="journal article" date="2019" name="Int. J. Syst. Evol. Microbiol.">
        <title>The Global Catalogue of Microorganisms (GCM) 10K type strain sequencing project: providing services to taxonomists for standard genome sequencing and annotation.</title>
        <authorList>
            <consortium name="The Broad Institute Genomics Platform"/>
            <consortium name="The Broad Institute Genome Sequencing Center for Infectious Disease"/>
            <person name="Wu L."/>
            <person name="Ma J."/>
        </authorList>
    </citation>
    <scope>NUCLEOTIDE SEQUENCE [LARGE SCALE GENOMIC DNA]</scope>
    <source>
        <strain evidence="11">DT43</strain>
    </source>
</reference>
<dbReference type="HAMAP" id="MF_01114">
    <property type="entry name" value="RecX"/>
    <property type="match status" value="1"/>
</dbReference>
<dbReference type="InterPro" id="IPR003783">
    <property type="entry name" value="Regulatory_RecX"/>
</dbReference>
<dbReference type="Pfam" id="PF21982">
    <property type="entry name" value="RecX_HTH1"/>
    <property type="match status" value="1"/>
</dbReference>
<dbReference type="Pfam" id="PF02631">
    <property type="entry name" value="RecX_HTH2"/>
    <property type="match status" value="1"/>
</dbReference>
<comment type="similarity">
    <text evidence="3 6">Belongs to the RecX family.</text>
</comment>